<feature type="transmembrane region" description="Helical" evidence="1">
    <location>
        <begin position="47"/>
        <end position="69"/>
    </location>
</feature>
<accession>A0A7W4VZ61</accession>
<reference evidence="2 3" key="1">
    <citation type="submission" date="2020-08" db="EMBL/GenBank/DDBJ databases">
        <title>Sequencing the genomes of 1000 actinobacteria strains.</title>
        <authorList>
            <person name="Klenk H.-P."/>
        </authorList>
    </citation>
    <scope>NUCLEOTIDE SEQUENCE [LARGE SCALE GENOMIC DNA]</scope>
    <source>
        <strain evidence="2 3">DSM 105498</strain>
    </source>
</reference>
<name>A0A7W4VZ61_9ACTN</name>
<evidence type="ECO:0000256" key="1">
    <source>
        <dbReference type="SAM" id="Phobius"/>
    </source>
</evidence>
<protein>
    <submittedName>
        <fullName evidence="2">Uncharacterized protein</fullName>
    </submittedName>
</protein>
<organism evidence="2 3">
    <name type="scientific">Nocardioides soli</name>
    <dbReference type="NCBI Taxonomy" id="1036020"/>
    <lineage>
        <taxon>Bacteria</taxon>
        <taxon>Bacillati</taxon>
        <taxon>Actinomycetota</taxon>
        <taxon>Actinomycetes</taxon>
        <taxon>Propionibacteriales</taxon>
        <taxon>Nocardioidaceae</taxon>
        <taxon>Nocardioides</taxon>
    </lineage>
</organism>
<proteinExistence type="predicted"/>
<dbReference type="Proteomes" id="UP000589626">
    <property type="component" value="Unassembled WGS sequence"/>
</dbReference>
<keyword evidence="1" id="KW-1133">Transmembrane helix</keyword>
<evidence type="ECO:0000313" key="3">
    <source>
        <dbReference type="Proteomes" id="UP000589626"/>
    </source>
</evidence>
<dbReference type="EMBL" id="JACHWR010000003">
    <property type="protein sequence ID" value="MBB3044415.1"/>
    <property type="molecule type" value="Genomic_DNA"/>
</dbReference>
<evidence type="ECO:0000313" key="2">
    <source>
        <dbReference type="EMBL" id="MBB3044415.1"/>
    </source>
</evidence>
<gene>
    <name evidence="2" type="ORF">FHU40_004252</name>
</gene>
<keyword evidence="1" id="KW-0812">Transmembrane</keyword>
<dbReference type="AlphaFoldDB" id="A0A7W4VZ61"/>
<keyword evidence="3" id="KW-1185">Reference proteome</keyword>
<keyword evidence="1" id="KW-0472">Membrane</keyword>
<comment type="caution">
    <text evidence="2">The sequence shown here is derived from an EMBL/GenBank/DDBJ whole genome shotgun (WGS) entry which is preliminary data.</text>
</comment>
<dbReference type="RefSeq" id="WP_183594290.1">
    <property type="nucleotide sequence ID" value="NZ_JACHWR010000003.1"/>
</dbReference>
<sequence>MTDHAPFDLSGGLGTALRDRVADEHPDLDRLLSVSTRAGTRLRRRRTAAASVGVAAVSVAMAGIVGSALGGGGTAGSAPGFATQPDASAPAGETVTLDKLGRLDPPSRSVELELLAQALPVHVDPSSSGWGLGTPADDKFSAHKEGYVLSVNVRPRSDLASWSGGDPDRPASQVVHTGENYFVTVQAGPEVPPRIVDELTAALRYDPVWRR</sequence>